<evidence type="ECO:0000313" key="2">
    <source>
        <dbReference type="Proteomes" id="UP000823775"/>
    </source>
</evidence>
<gene>
    <name evidence="1" type="ORF">HAX54_030635</name>
</gene>
<protein>
    <submittedName>
        <fullName evidence="1">Uncharacterized protein</fullName>
    </submittedName>
</protein>
<evidence type="ECO:0000313" key="1">
    <source>
        <dbReference type="EMBL" id="MCD9643292.1"/>
    </source>
</evidence>
<keyword evidence="2" id="KW-1185">Reference proteome</keyword>
<reference evidence="1 2" key="1">
    <citation type="journal article" date="2021" name="BMC Genomics">
        <title>Datura genome reveals duplications of psychoactive alkaloid biosynthetic genes and high mutation rate following tissue culture.</title>
        <authorList>
            <person name="Rajewski A."/>
            <person name="Carter-House D."/>
            <person name="Stajich J."/>
            <person name="Litt A."/>
        </authorList>
    </citation>
    <scope>NUCLEOTIDE SEQUENCE [LARGE SCALE GENOMIC DNA]</scope>
    <source>
        <strain evidence="1">AR-01</strain>
    </source>
</reference>
<name>A0ABS8V8M4_DATST</name>
<organism evidence="1 2">
    <name type="scientific">Datura stramonium</name>
    <name type="common">Jimsonweed</name>
    <name type="synonym">Common thornapple</name>
    <dbReference type="NCBI Taxonomy" id="4076"/>
    <lineage>
        <taxon>Eukaryota</taxon>
        <taxon>Viridiplantae</taxon>
        <taxon>Streptophyta</taxon>
        <taxon>Embryophyta</taxon>
        <taxon>Tracheophyta</taxon>
        <taxon>Spermatophyta</taxon>
        <taxon>Magnoliopsida</taxon>
        <taxon>eudicotyledons</taxon>
        <taxon>Gunneridae</taxon>
        <taxon>Pentapetalae</taxon>
        <taxon>asterids</taxon>
        <taxon>lamiids</taxon>
        <taxon>Solanales</taxon>
        <taxon>Solanaceae</taxon>
        <taxon>Solanoideae</taxon>
        <taxon>Datureae</taxon>
        <taxon>Datura</taxon>
    </lineage>
</organism>
<sequence length="129" mass="14792">MVNLRGPQNFARSVMFDTSIMKEIKKNSVKLDPRSTPGVASYALTGARKEKRGENPKIDEHCKTKLRWRSTAQCEINLRLAEYENIADIKPDWPVVDEVRRRSRLMELSARLNGILGWRSYSSQLNGSL</sequence>
<dbReference type="Proteomes" id="UP000823775">
    <property type="component" value="Unassembled WGS sequence"/>
</dbReference>
<accession>A0ABS8V8M4</accession>
<comment type="caution">
    <text evidence="1">The sequence shown here is derived from an EMBL/GenBank/DDBJ whole genome shotgun (WGS) entry which is preliminary data.</text>
</comment>
<dbReference type="EMBL" id="JACEIK010003852">
    <property type="protein sequence ID" value="MCD9643292.1"/>
    <property type="molecule type" value="Genomic_DNA"/>
</dbReference>
<proteinExistence type="predicted"/>